<protein>
    <submittedName>
        <fullName evidence="4">ROK family protein</fullName>
        <ecNumber evidence="4">2.7.1.85</ecNumber>
    </submittedName>
</protein>
<dbReference type="Gene3D" id="1.10.10.10">
    <property type="entry name" value="Winged helix-like DNA-binding domain superfamily/Winged helix DNA-binding domain"/>
    <property type="match status" value="1"/>
</dbReference>
<dbReference type="GO" id="GO:0042732">
    <property type="term" value="P:D-xylose metabolic process"/>
    <property type="evidence" value="ECO:0007669"/>
    <property type="project" value="UniProtKB-KW"/>
</dbReference>
<organism evidence="4 5">
    <name type="scientific">Hungatella hathewayi</name>
    <dbReference type="NCBI Taxonomy" id="154046"/>
    <lineage>
        <taxon>Bacteria</taxon>
        <taxon>Bacillati</taxon>
        <taxon>Bacillota</taxon>
        <taxon>Clostridia</taxon>
        <taxon>Lachnospirales</taxon>
        <taxon>Lachnospiraceae</taxon>
        <taxon>Hungatella</taxon>
    </lineage>
</organism>
<dbReference type="EMBL" id="CYZE01000011">
    <property type="protein sequence ID" value="CUO74531.1"/>
    <property type="molecule type" value="Genomic_DNA"/>
</dbReference>
<dbReference type="SUPFAM" id="SSF46785">
    <property type="entry name" value="Winged helix' DNA-binding domain"/>
    <property type="match status" value="1"/>
</dbReference>
<evidence type="ECO:0000256" key="2">
    <source>
        <dbReference type="ARBA" id="ARBA00006479"/>
    </source>
</evidence>
<reference evidence="4 5" key="1">
    <citation type="submission" date="2015-09" db="EMBL/GenBank/DDBJ databases">
        <authorList>
            <consortium name="Pathogen Informatics"/>
        </authorList>
    </citation>
    <scope>NUCLEOTIDE SEQUENCE [LARGE SCALE GENOMIC DNA]</scope>
    <source>
        <strain evidence="4 5">2789STDY5608850</strain>
    </source>
</reference>
<dbReference type="Pfam" id="PF13412">
    <property type="entry name" value="HTH_24"/>
    <property type="match status" value="1"/>
</dbReference>
<gene>
    <name evidence="4" type="primary">bglK_3</name>
    <name evidence="4" type="ORF">ERS852407_03796</name>
</gene>
<proteinExistence type="inferred from homology"/>
<dbReference type="PANTHER" id="PTHR18964:SF149">
    <property type="entry name" value="BIFUNCTIONAL UDP-N-ACETYLGLUCOSAMINE 2-EPIMERASE_N-ACETYLMANNOSAMINE KINASE"/>
    <property type="match status" value="1"/>
</dbReference>
<dbReference type="Pfam" id="PF00480">
    <property type="entry name" value="ROK"/>
    <property type="match status" value="1"/>
</dbReference>
<dbReference type="AlphaFoldDB" id="A0A174HJZ3"/>
<keyword evidence="4" id="KW-0808">Transferase</keyword>
<sequence length="367" mass="40824">MIEKKKLNKVKIAKFIRYKGSTSKPEIAAELGISMPTVLQNVKELTEAGIVGEIGEYESTGGRKAKTLSITAAWKMAVGLDITLNHISMVALDLKGAITGKRRIKKNFENSFDYYQALAEELDCFLEDMGAAPDKILGVGISIPGVIDQSRELIVRSHVLHLDNVKFQVVSQFIRYPVSFENDANSAALAEFVHRDRDAVYLSLSNSVGGAIYVNREIYAGDNFKSAEFGHMVIAPEGKTCYCGKKGCMDAYCSARVLSDHTDDSLELFFQRLEDGDDAIQDIWDSYLSYLAISVTNLRMAFDCDIILGGYIGQYLKPYMIDLSQKMAGYNMFEQDTVYLKNSRYGMEAAAVGGAMKYIEAYFEELT</sequence>
<evidence type="ECO:0000256" key="3">
    <source>
        <dbReference type="ARBA" id="ARBA00022629"/>
    </source>
</evidence>
<dbReference type="InterPro" id="IPR043129">
    <property type="entry name" value="ATPase_NBD"/>
</dbReference>
<evidence type="ECO:0000256" key="1">
    <source>
        <dbReference type="ARBA" id="ARBA00002486"/>
    </source>
</evidence>
<evidence type="ECO:0000313" key="4">
    <source>
        <dbReference type="EMBL" id="CUO74531.1"/>
    </source>
</evidence>
<evidence type="ECO:0000313" key="5">
    <source>
        <dbReference type="Proteomes" id="UP000095651"/>
    </source>
</evidence>
<keyword evidence="3" id="KW-0859">Xylose metabolism</keyword>
<comment type="similarity">
    <text evidence="2">Belongs to the ROK (NagC/XylR) family.</text>
</comment>
<dbReference type="InterPro" id="IPR036388">
    <property type="entry name" value="WH-like_DNA-bd_sf"/>
</dbReference>
<dbReference type="SUPFAM" id="SSF53067">
    <property type="entry name" value="Actin-like ATPase domain"/>
    <property type="match status" value="1"/>
</dbReference>
<dbReference type="InterPro" id="IPR036390">
    <property type="entry name" value="WH_DNA-bd_sf"/>
</dbReference>
<dbReference type="RefSeq" id="WP_055657551.1">
    <property type="nucleotide sequence ID" value="NZ_CABIXC010000011.1"/>
</dbReference>
<name>A0A174HJZ3_9FIRM</name>
<dbReference type="Gene3D" id="3.30.420.40">
    <property type="match status" value="2"/>
</dbReference>
<dbReference type="GO" id="GO:0047700">
    <property type="term" value="F:beta-glucoside kinase activity"/>
    <property type="evidence" value="ECO:0007669"/>
    <property type="project" value="UniProtKB-EC"/>
</dbReference>
<accession>A0A174HJZ3</accession>
<dbReference type="InterPro" id="IPR000600">
    <property type="entry name" value="ROK"/>
</dbReference>
<dbReference type="EC" id="2.7.1.85" evidence="4"/>
<dbReference type="PANTHER" id="PTHR18964">
    <property type="entry name" value="ROK (REPRESSOR, ORF, KINASE) FAMILY"/>
    <property type="match status" value="1"/>
</dbReference>
<keyword evidence="3" id="KW-0119">Carbohydrate metabolism</keyword>
<comment type="function">
    <text evidence="1">Transcriptional repressor of xylose-utilizing enzymes.</text>
</comment>
<dbReference type="Proteomes" id="UP000095651">
    <property type="component" value="Unassembled WGS sequence"/>
</dbReference>